<gene>
    <name evidence="8" type="ORF">KSB_46500</name>
</gene>
<dbReference type="NCBIfam" id="TIGR01413">
    <property type="entry name" value="Dyp_perox_fam"/>
    <property type="match status" value="1"/>
</dbReference>
<comment type="similarity">
    <text evidence="6">Belongs to the DyP-type peroxidase family.</text>
</comment>
<evidence type="ECO:0000256" key="6">
    <source>
        <dbReference type="ARBA" id="ARBA00025737"/>
    </source>
</evidence>
<keyword evidence="2 8" id="KW-0575">Peroxidase</keyword>
<dbReference type="PANTHER" id="PTHR30521">
    <property type="entry name" value="DEFERROCHELATASE/PEROXIDASE"/>
    <property type="match status" value="1"/>
</dbReference>
<sequence length="450" mass="49149">MLEFNDIQSGVLHPRPTPYAGTYIMLRIDDRAAGHQLLKRLIPAIASAIDLTSPAGDAWVAVALSYHGLKALGVPQASLESFSPEFQQGMAARAAELGDVGESAPEKWEWPLGTSEVHLVIAALAPDQTRLARVLEPAGHAYQQMPGVTAIYRQDCYQLPTGREPFGFRDGIAQPAIEGSGLAGSNPQEAPLKAGEFILGYLDESGRLPPQPQPEVLGRNGSYVALRKLHQDVAAFRRYLAAHTTSAAEEEWLAAKMMGRWRSGAPLALCPESDDPELGADPQRNNDFLYADDDPKGLKCPLGSHIRRTNPRDQFKHEITRVNHHRLIRRGTVYGPLLPPGVLEDDGAERGIIFVFIGASLSRQFEFVQSEWVNQGTFIGAPSEKDPICGPNDGTGVFTIPKQPIRQRLHGLPQFVTNRGGEYFFLPGVRALRWLADAEYVSKGGGGAER</sequence>
<dbReference type="InterPro" id="IPR049509">
    <property type="entry name" value="DyP_N"/>
</dbReference>
<organism evidence="8 9">
    <name type="scientific">Ktedonobacter robiniae</name>
    <dbReference type="NCBI Taxonomy" id="2778365"/>
    <lineage>
        <taxon>Bacteria</taxon>
        <taxon>Bacillati</taxon>
        <taxon>Chloroflexota</taxon>
        <taxon>Ktedonobacteria</taxon>
        <taxon>Ktedonobacterales</taxon>
        <taxon>Ktedonobacteraceae</taxon>
        <taxon>Ktedonobacter</taxon>
    </lineage>
</organism>
<dbReference type="GO" id="GO:0004601">
    <property type="term" value="F:peroxidase activity"/>
    <property type="evidence" value="ECO:0007669"/>
    <property type="project" value="UniProtKB-KW"/>
</dbReference>
<dbReference type="InterPro" id="IPR011008">
    <property type="entry name" value="Dimeric_a/b-barrel"/>
</dbReference>
<evidence type="ECO:0000256" key="5">
    <source>
        <dbReference type="ARBA" id="ARBA00023004"/>
    </source>
</evidence>
<keyword evidence="5" id="KW-0408">Iron</keyword>
<comment type="caution">
    <text evidence="8">The sequence shown here is derived from an EMBL/GenBank/DDBJ whole genome shotgun (WGS) entry which is preliminary data.</text>
</comment>
<evidence type="ECO:0000313" key="9">
    <source>
        <dbReference type="Proteomes" id="UP000654345"/>
    </source>
</evidence>
<dbReference type="SUPFAM" id="SSF54909">
    <property type="entry name" value="Dimeric alpha+beta barrel"/>
    <property type="match status" value="1"/>
</dbReference>
<reference evidence="8 9" key="1">
    <citation type="journal article" date="2021" name="Int. J. Syst. Evol. Microbiol.">
        <title>Reticulibacter mediterranei gen. nov., sp. nov., within the new family Reticulibacteraceae fam. nov., and Ktedonospora formicarum gen. nov., sp. nov., Ktedonobacter robiniae sp. nov., Dictyobacter formicarum sp. nov. and Dictyobacter arantiisoli sp. nov., belonging to the class Ktedonobacteria.</title>
        <authorList>
            <person name="Yabe S."/>
            <person name="Zheng Y."/>
            <person name="Wang C.M."/>
            <person name="Sakai Y."/>
            <person name="Abe K."/>
            <person name="Yokota A."/>
            <person name="Donadio S."/>
            <person name="Cavaletti L."/>
            <person name="Monciardini P."/>
        </authorList>
    </citation>
    <scope>NUCLEOTIDE SEQUENCE [LARGE SCALE GENOMIC DNA]</scope>
    <source>
        <strain evidence="8 9">SOSP1-30</strain>
    </source>
</reference>
<accession>A0ABQ3UU45</accession>
<keyword evidence="9" id="KW-1185">Reference proteome</keyword>
<evidence type="ECO:0000256" key="3">
    <source>
        <dbReference type="ARBA" id="ARBA00022723"/>
    </source>
</evidence>
<dbReference type="PANTHER" id="PTHR30521:SF5">
    <property type="entry name" value="BLR4509 PROTEIN"/>
    <property type="match status" value="1"/>
</dbReference>
<protein>
    <submittedName>
        <fullName evidence="8">Peroxidase</fullName>
    </submittedName>
</protein>
<dbReference type="Proteomes" id="UP000654345">
    <property type="component" value="Unassembled WGS sequence"/>
</dbReference>
<dbReference type="Pfam" id="PF21105">
    <property type="entry name" value="DyP_N"/>
    <property type="match status" value="1"/>
</dbReference>
<name>A0ABQ3UU45_9CHLR</name>
<evidence type="ECO:0000256" key="4">
    <source>
        <dbReference type="ARBA" id="ARBA00023002"/>
    </source>
</evidence>
<proteinExistence type="inferred from homology"/>
<feature type="domain" description="DyP dimeric alpha+beta barrel" evidence="7">
    <location>
        <begin position="7"/>
        <end position="132"/>
    </location>
</feature>
<evidence type="ECO:0000313" key="8">
    <source>
        <dbReference type="EMBL" id="GHO56175.1"/>
    </source>
</evidence>
<dbReference type="PROSITE" id="PS51404">
    <property type="entry name" value="DYP_PEROXIDASE"/>
    <property type="match status" value="1"/>
</dbReference>
<keyword evidence="3" id="KW-0479">Metal-binding</keyword>
<evidence type="ECO:0000256" key="2">
    <source>
        <dbReference type="ARBA" id="ARBA00022559"/>
    </source>
</evidence>
<comment type="cofactor">
    <cofactor evidence="1">
        <name>heme b</name>
        <dbReference type="ChEBI" id="CHEBI:60344"/>
    </cofactor>
</comment>
<evidence type="ECO:0000259" key="7">
    <source>
        <dbReference type="Pfam" id="PF21105"/>
    </source>
</evidence>
<keyword evidence="4" id="KW-0560">Oxidoreductase</keyword>
<dbReference type="InterPro" id="IPR006314">
    <property type="entry name" value="Dyp_peroxidase"/>
</dbReference>
<evidence type="ECO:0000256" key="1">
    <source>
        <dbReference type="ARBA" id="ARBA00001970"/>
    </source>
</evidence>
<dbReference type="RefSeq" id="WP_201372738.1">
    <property type="nucleotide sequence ID" value="NZ_BNJG01000002.1"/>
</dbReference>
<dbReference type="EMBL" id="BNJG01000002">
    <property type="protein sequence ID" value="GHO56175.1"/>
    <property type="molecule type" value="Genomic_DNA"/>
</dbReference>